<sequence length="149" mass="17611">MTWKTFNHLEDEDFADDIALLSRSCKDMQEKTTQIEMHAKTVELKIEHSKSKKSMENKLGGFEGRCLRRKLSIRWEHSVTNKRIAERIGGVPIVEEVKTRRWRWLGHVFRMDKNRHPFVALTWNPHGKRSRGRGQWTMKDQGLTKHGMS</sequence>
<organism evidence="2 3">
    <name type="scientific">Elysia marginata</name>
    <dbReference type="NCBI Taxonomy" id="1093978"/>
    <lineage>
        <taxon>Eukaryota</taxon>
        <taxon>Metazoa</taxon>
        <taxon>Spiralia</taxon>
        <taxon>Lophotrochozoa</taxon>
        <taxon>Mollusca</taxon>
        <taxon>Gastropoda</taxon>
        <taxon>Heterobranchia</taxon>
        <taxon>Euthyneura</taxon>
        <taxon>Panpulmonata</taxon>
        <taxon>Sacoglossa</taxon>
        <taxon>Placobranchoidea</taxon>
        <taxon>Plakobranchidae</taxon>
        <taxon>Elysia</taxon>
    </lineage>
</organism>
<evidence type="ECO:0000256" key="1">
    <source>
        <dbReference type="SAM" id="MobiDB-lite"/>
    </source>
</evidence>
<gene>
    <name evidence="2" type="ORF">ElyMa_002900800</name>
</gene>
<comment type="caution">
    <text evidence="2">The sequence shown here is derived from an EMBL/GenBank/DDBJ whole genome shotgun (WGS) entry which is preliminary data.</text>
</comment>
<proteinExistence type="predicted"/>
<feature type="region of interest" description="Disordered" evidence="1">
    <location>
        <begin position="125"/>
        <end position="149"/>
    </location>
</feature>
<keyword evidence="3" id="KW-1185">Reference proteome</keyword>
<dbReference type="Proteomes" id="UP000762676">
    <property type="component" value="Unassembled WGS sequence"/>
</dbReference>
<protein>
    <recommendedName>
        <fullName evidence="4">Reverse transcriptase domain-containing protein</fullName>
    </recommendedName>
</protein>
<reference evidence="2 3" key="1">
    <citation type="journal article" date="2021" name="Elife">
        <title>Chloroplast acquisition without the gene transfer in kleptoplastic sea slugs, Plakobranchus ocellatus.</title>
        <authorList>
            <person name="Maeda T."/>
            <person name="Takahashi S."/>
            <person name="Yoshida T."/>
            <person name="Shimamura S."/>
            <person name="Takaki Y."/>
            <person name="Nagai Y."/>
            <person name="Toyoda A."/>
            <person name="Suzuki Y."/>
            <person name="Arimoto A."/>
            <person name="Ishii H."/>
            <person name="Satoh N."/>
            <person name="Nishiyama T."/>
            <person name="Hasebe M."/>
            <person name="Maruyama T."/>
            <person name="Minagawa J."/>
            <person name="Obokata J."/>
            <person name="Shigenobu S."/>
        </authorList>
    </citation>
    <scope>NUCLEOTIDE SEQUENCE [LARGE SCALE GENOMIC DNA]</scope>
</reference>
<accession>A0AAV4I0D5</accession>
<dbReference type="AlphaFoldDB" id="A0AAV4I0D5"/>
<name>A0AAV4I0D5_9GAST</name>
<evidence type="ECO:0000313" key="2">
    <source>
        <dbReference type="EMBL" id="GFS03944.1"/>
    </source>
</evidence>
<dbReference type="EMBL" id="BMAT01005992">
    <property type="protein sequence ID" value="GFS03944.1"/>
    <property type="molecule type" value="Genomic_DNA"/>
</dbReference>
<evidence type="ECO:0000313" key="3">
    <source>
        <dbReference type="Proteomes" id="UP000762676"/>
    </source>
</evidence>
<evidence type="ECO:0008006" key="4">
    <source>
        <dbReference type="Google" id="ProtNLM"/>
    </source>
</evidence>